<keyword evidence="6" id="KW-0680">Restriction system</keyword>
<dbReference type="RefSeq" id="WP_104700735.1">
    <property type="nucleotide sequence ID" value="NZ_FZPP01000055.1"/>
</dbReference>
<reference evidence="12 13" key="1">
    <citation type="submission" date="2018-04" db="EMBL/GenBank/DDBJ databases">
        <title>Novel Campyloabacter and Helicobacter Species and Strains.</title>
        <authorList>
            <person name="Mannion A.J."/>
            <person name="Shen Z."/>
            <person name="Fox J.G."/>
        </authorList>
    </citation>
    <scope>NUCLEOTIDE SEQUENCE [LARGE SCALE GENOMIC DNA]</scope>
    <source>
        <strain evidence="12 13">MIT 98-6070</strain>
    </source>
</reference>
<dbReference type="EMBL" id="NXLR01000015">
    <property type="protein sequence ID" value="RDU59254.1"/>
    <property type="molecule type" value="Genomic_DNA"/>
</dbReference>
<evidence type="ECO:0000259" key="11">
    <source>
        <dbReference type="PROSITE" id="PS51192"/>
    </source>
</evidence>
<sequence length="673" mass="77210">MGISPFNEDSRVKIPSLLTLSTLGYGYIGSKDHKNIHPQTNIYLPSFEAALLRLNPELEVSHIHKLIEHISLILSYDDKGLAFFQALIFGLSNHKIEGLHALKLIDWQIIENNIFEVTTELSYGRDVNNGGFRPDITLFVNGLPLSFIEVKKPDNKRGVQAELSRLKLRFENKHYKAYFNLTQIIICSNNLPYDESEIVPLSGAFYTTSYSLKLNHFREEDETYKGKIQTFPKPARESLERILKDTNSQAIYNTKEFESNLAGSTPTNSLLISLFSKERFMFLLAYGIAFVENNTKSPEGYIANKLQRHIMRYPQFFATLKIRSKLQTWIDVEQKARQKEMLEGFKNECEISYKRGIIWHTQGSGKTALSFYALRMIKDFYTKEAIPTRFYFIVDRLDLLEQACREFAKRGLHTKAIDSKQSFINELSCMQSNTEGKDEMIVVNIQKFSQDSKEIPNPYIAKIQRVFFIDEAHRSYADGGSNFTYLFNADKNAIFLALSGTPLLEKGKKKKSTDIFGPYIHKYFYNQSIQDGYTLRLIKEDIQSSYKEKLHIVLKNLSVQKGALKAKQIYAHTSFITPLFEYIALDFQTSRLKLDSSICAMVVCASSEQARALYTHSLRYLQEATSHLPPPRASYAHSWGFSFMGTFTGIFSGHITKHVTRGYFTKPAKEDTA</sequence>
<evidence type="ECO:0000256" key="7">
    <source>
        <dbReference type="ARBA" id="ARBA00022759"/>
    </source>
</evidence>
<dbReference type="PANTHER" id="PTHR30195">
    <property type="entry name" value="TYPE I SITE-SPECIFIC DEOXYRIBONUCLEASE PROTEIN SUBUNIT M AND R"/>
    <property type="match status" value="1"/>
</dbReference>
<evidence type="ECO:0000256" key="1">
    <source>
        <dbReference type="ARBA" id="ARBA00000851"/>
    </source>
</evidence>
<keyword evidence="9" id="KW-0067">ATP-binding</keyword>
<dbReference type="PANTHER" id="PTHR30195:SF15">
    <property type="entry name" value="TYPE I RESTRICTION ENZYME HINDI ENDONUCLEASE SUBUNIT"/>
    <property type="match status" value="1"/>
</dbReference>
<evidence type="ECO:0000313" key="13">
    <source>
        <dbReference type="Proteomes" id="UP000256599"/>
    </source>
</evidence>
<dbReference type="GO" id="GO:0005524">
    <property type="term" value="F:ATP binding"/>
    <property type="evidence" value="ECO:0007669"/>
    <property type="project" value="UniProtKB-KW"/>
</dbReference>
<keyword evidence="8" id="KW-0378">Hydrolase</keyword>
<evidence type="ECO:0000256" key="9">
    <source>
        <dbReference type="ARBA" id="ARBA00022840"/>
    </source>
</evidence>
<dbReference type="InterPro" id="IPR007409">
    <property type="entry name" value="Restrct_endonuc_type1_HsdR_N"/>
</dbReference>
<dbReference type="PROSITE" id="PS51192">
    <property type="entry name" value="HELICASE_ATP_BIND_1"/>
    <property type="match status" value="1"/>
</dbReference>
<keyword evidence="10" id="KW-0238">DNA-binding</keyword>
<protein>
    <recommendedName>
        <fullName evidence="3">type I site-specific deoxyribonuclease</fullName>
        <ecNumber evidence="3">3.1.21.3</ecNumber>
    </recommendedName>
</protein>
<dbReference type="GO" id="GO:0003677">
    <property type="term" value="F:DNA binding"/>
    <property type="evidence" value="ECO:0007669"/>
    <property type="project" value="UniProtKB-KW"/>
</dbReference>
<keyword evidence="13" id="KW-1185">Reference proteome</keyword>
<evidence type="ECO:0000256" key="3">
    <source>
        <dbReference type="ARBA" id="ARBA00012654"/>
    </source>
</evidence>
<dbReference type="OrthoDB" id="9758243at2"/>
<dbReference type="Gene3D" id="3.90.1570.50">
    <property type="match status" value="1"/>
</dbReference>
<evidence type="ECO:0000313" key="12">
    <source>
        <dbReference type="EMBL" id="RDU59254.1"/>
    </source>
</evidence>
<proteinExistence type="inferred from homology"/>
<accession>A0A3D8I3E6</accession>
<feature type="domain" description="Helicase ATP-binding" evidence="11">
    <location>
        <begin position="347"/>
        <end position="520"/>
    </location>
</feature>
<gene>
    <name evidence="12" type="ORF">CQA63_07355</name>
</gene>
<keyword evidence="4" id="KW-0540">Nuclease</keyword>
<dbReference type="Pfam" id="PF18766">
    <property type="entry name" value="SWI2_SNF2"/>
    <property type="match status" value="1"/>
</dbReference>
<dbReference type="SMART" id="SM00487">
    <property type="entry name" value="DEXDc"/>
    <property type="match status" value="1"/>
</dbReference>
<dbReference type="GO" id="GO:0009035">
    <property type="term" value="F:type I site-specific deoxyribonuclease activity"/>
    <property type="evidence" value="ECO:0007669"/>
    <property type="project" value="UniProtKB-EC"/>
</dbReference>
<evidence type="ECO:0000256" key="4">
    <source>
        <dbReference type="ARBA" id="ARBA00022722"/>
    </source>
</evidence>
<dbReference type="InterPro" id="IPR040980">
    <property type="entry name" value="SWI2_SNF2"/>
</dbReference>
<evidence type="ECO:0000256" key="5">
    <source>
        <dbReference type="ARBA" id="ARBA00022741"/>
    </source>
</evidence>
<evidence type="ECO:0000256" key="6">
    <source>
        <dbReference type="ARBA" id="ARBA00022747"/>
    </source>
</evidence>
<comment type="similarity">
    <text evidence="2">Belongs to the HsdR family.</text>
</comment>
<keyword evidence="7 12" id="KW-0255">Endonuclease</keyword>
<organism evidence="12 13">
    <name type="scientific">Helicobacter marmotae</name>
    <dbReference type="NCBI Taxonomy" id="152490"/>
    <lineage>
        <taxon>Bacteria</taxon>
        <taxon>Pseudomonadati</taxon>
        <taxon>Campylobacterota</taxon>
        <taxon>Epsilonproteobacteria</taxon>
        <taxon>Campylobacterales</taxon>
        <taxon>Helicobacteraceae</taxon>
        <taxon>Helicobacter</taxon>
    </lineage>
</organism>
<comment type="caution">
    <text evidence="12">The sequence shown here is derived from an EMBL/GenBank/DDBJ whole genome shotgun (WGS) entry which is preliminary data.</text>
</comment>
<dbReference type="Gene3D" id="3.40.50.300">
    <property type="entry name" value="P-loop containing nucleotide triphosphate hydrolases"/>
    <property type="match status" value="1"/>
</dbReference>
<dbReference type="InterPro" id="IPR051268">
    <property type="entry name" value="Type-I_R_enzyme_R_subunit"/>
</dbReference>
<evidence type="ECO:0000256" key="2">
    <source>
        <dbReference type="ARBA" id="ARBA00008598"/>
    </source>
</evidence>
<dbReference type="SUPFAM" id="SSF52540">
    <property type="entry name" value="P-loop containing nucleoside triphosphate hydrolases"/>
    <property type="match status" value="1"/>
</dbReference>
<dbReference type="CDD" id="cd22332">
    <property type="entry name" value="HsdR_N"/>
    <property type="match status" value="1"/>
</dbReference>
<comment type="catalytic activity">
    <reaction evidence="1">
        <text>Endonucleolytic cleavage of DNA to give random double-stranded fragments with terminal 5'-phosphates, ATP is simultaneously hydrolyzed.</text>
        <dbReference type="EC" id="3.1.21.3"/>
    </reaction>
</comment>
<evidence type="ECO:0000256" key="8">
    <source>
        <dbReference type="ARBA" id="ARBA00022801"/>
    </source>
</evidence>
<dbReference type="EC" id="3.1.21.3" evidence="3"/>
<dbReference type="AlphaFoldDB" id="A0A3D8I3E6"/>
<dbReference type="InterPro" id="IPR014001">
    <property type="entry name" value="Helicase_ATP-bd"/>
</dbReference>
<keyword evidence="5" id="KW-0547">Nucleotide-binding</keyword>
<dbReference type="Pfam" id="PF04313">
    <property type="entry name" value="HSDR_N"/>
    <property type="match status" value="1"/>
</dbReference>
<name>A0A3D8I3E6_9HELI</name>
<dbReference type="Proteomes" id="UP000256599">
    <property type="component" value="Unassembled WGS sequence"/>
</dbReference>
<dbReference type="InterPro" id="IPR027417">
    <property type="entry name" value="P-loop_NTPase"/>
</dbReference>
<dbReference type="GO" id="GO:0009307">
    <property type="term" value="P:DNA restriction-modification system"/>
    <property type="evidence" value="ECO:0007669"/>
    <property type="project" value="UniProtKB-KW"/>
</dbReference>
<evidence type="ECO:0000256" key="10">
    <source>
        <dbReference type="ARBA" id="ARBA00023125"/>
    </source>
</evidence>